<dbReference type="SUPFAM" id="SSF56634">
    <property type="entry name" value="Heme-dependent catalase-like"/>
    <property type="match status" value="1"/>
</dbReference>
<dbReference type="STRING" id="285351.SAMN04488035_0019"/>
<evidence type="ECO:0000313" key="3">
    <source>
        <dbReference type="Proteomes" id="UP000198520"/>
    </source>
</evidence>
<dbReference type="InterPro" id="IPR020835">
    <property type="entry name" value="Catalase_sf"/>
</dbReference>
<feature type="transmembrane region" description="Helical" evidence="1">
    <location>
        <begin position="6"/>
        <end position="29"/>
    </location>
</feature>
<evidence type="ECO:0000256" key="1">
    <source>
        <dbReference type="SAM" id="Phobius"/>
    </source>
</evidence>
<keyword evidence="1" id="KW-1133">Transmembrane helix</keyword>
<dbReference type="EMBL" id="FONZ01000001">
    <property type="protein sequence ID" value="SFE65033.1"/>
    <property type="molecule type" value="Genomic_DNA"/>
</dbReference>
<reference evidence="3" key="1">
    <citation type="submission" date="2016-10" db="EMBL/GenBank/DDBJ databases">
        <authorList>
            <person name="Varghese N."/>
            <person name="Submissions S."/>
        </authorList>
    </citation>
    <scope>NUCLEOTIDE SEQUENCE [LARGE SCALE GENOMIC DNA]</scope>
    <source>
        <strain evidence="3">DSM 19083</strain>
    </source>
</reference>
<keyword evidence="1" id="KW-0472">Membrane</keyword>
<organism evidence="2 3">
    <name type="scientific">Flavimobilis marinus</name>
    <dbReference type="NCBI Taxonomy" id="285351"/>
    <lineage>
        <taxon>Bacteria</taxon>
        <taxon>Bacillati</taxon>
        <taxon>Actinomycetota</taxon>
        <taxon>Actinomycetes</taxon>
        <taxon>Micrococcales</taxon>
        <taxon>Jonesiaceae</taxon>
        <taxon>Flavimobilis</taxon>
    </lineage>
</organism>
<name>A0A1I2CB60_9MICO</name>
<dbReference type="Proteomes" id="UP000198520">
    <property type="component" value="Unassembled WGS sequence"/>
</dbReference>
<dbReference type="AlphaFoldDB" id="A0A1I2CB60"/>
<protein>
    <recommendedName>
        <fullName evidence="4">Phosphodiesterase</fullName>
    </recommendedName>
</protein>
<gene>
    <name evidence="2" type="ORF">SAMN04488035_0019</name>
</gene>
<evidence type="ECO:0008006" key="4">
    <source>
        <dbReference type="Google" id="ProtNLM"/>
    </source>
</evidence>
<sequence length="223" mass="23848">MSGLGVLGRYVALPAGVALGGVTAAMALARRSRPLHPRGVVVPVRVVVPDDVPELGSVGRAGTREAVARVSRAVGLPDRLPDIQGLAVRWYDDDGVPADLLLSSTGTSLPTRFCLTWRRRPLAGPMTTLLPYTGRTGPVLLGAWPSSAPRPGGTATLDLAWARPLGPWQVFGRLDVLRPLEASGESPIRFEPAGNAPRGLPLEPWVASLRHYAYRWARAAYRT</sequence>
<evidence type="ECO:0000313" key="2">
    <source>
        <dbReference type="EMBL" id="SFE65033.1"/>
    </source>
</evidence>
<accession>A0A1I2CB60</accession>
<dbReference type="GO" id="GO:0020037">
    <property type="term" value="F:heme binding"/>
    <property type="evidence" value="ECO:0007669"/>
    <property type="project" value="InterPro"/>
</dbReference>
<keyword evidence="1" id="KW-0812">Transmembrane</keyword>
<keyword evidence="3" id="KW-1185">Reference proteome</keyword>
<proteinExistence type="predicted"/>